<organism evidence="2 3">
    <name type="scientific">Rhododendron griersonianum</name>
    <dbReference type="NCBI Taxonomy" id="479676"/>
    <lineage>
        <taxon>Eukaryota</taxon>
        <taxon>Viridiplantae</taxon>
        <taxon>Streptophyta</taxon>
        <taxon>Embryophyta</taxon>
        <taxon>Tracheophyta</taxon>
        <taxon>Spermatophyta</taxon>
        <taxon>Magnoliopsida</taxon>
        <taxon>eudicotyledons</taxon>
        <taxon>Gunneridae</taxon>
        <taxon>Pentapetalae</taxon>
        <taxon>asterids</taxon>
        <taxon>Ericales</taxon>
        <taxon>Ericaceae</taxon>
        <taxon>Ericoideae</taxon>
        <taxon>Rhodoreae</taxon>
        <taxon>Rhododendron</taxon>
    </lineage>
</organism>
<feature type="signal peptide" evidence="1">
    <location>
        <begin position="1"/>
        <end position="19"/>
    </location>
</feature>
<dbReference type="Proteomes" id="UP000823749">
    <property type="component" value="Chromosome 8"/>
</dbReference>
<comment type="caution">
    <text evidence="2">The sequence shown here is derived from an EMBL/GenBank/DDBJ whole genome shotgun (WGS) entry which is preliminary data.</text>
</comment>
<accession>A0AAV6J9W7</accession>
<dbReference type="AlphaFoldDB" id="A0AAV6J9W7"/>
<protein>
    <submittedName>
        <fullName evidence="2">Uncharacterized protein</fullName>
    </submittedName>
</protein>
<keyword evidence="3" id="KW-1185">Reference proteome</keyword>
<proteinExistence type="predicted"/>
<dbReference type="EMBL" id="JACTNZ010000008">
    <property type="protein sequence ID" value="KAG5535444.1"/>
    <property type="molecule type" value="Genomic_DNA"/>
</dbReference>
<feature type="chain" id="PRO_5043428513" evidence="1">
    <location>
        <begin position="20"/>
        <end position="68"/>
    </location>
</feature>
<sequence>MGGLVELVILLILLTNSHGLGIRVAPLGFVNFTQVSSFAAASSSCNASCNATEEKRGIPTGADPLHNR</sequence>
<keyword evidence="1" id="KW-0732">Signal</keyword>
<name>A0AAV6J9W7_9ERIC</name>
<evidence type="ECO:0000313" key="3">
    <source>
        <dbReference type="Proteomes" id="UP000823749"/>
    </source>
</evidence>
<reference evidence="2" key="1">
    <citation type="submission" date="2020-08" db="EMBL/GenBank/DDBJ databases">
        <title>Plant Genome Project.</title>
        <authorList>
            <person name="Zhang R.-G."/>
        </authorList>
    </citation>
    <scope>NUCLEOTIDE SEQUENCE</scope>
    <source>
        <strain evidence="2">WSP0</strain>
        <tissue evidence="2">Leaf</tissue>
    </source>
</reference>
<evidence type="ECO:0000313" key="2">
    <source>
        <dbReference type="EMBL" id="KAG5535444.1"/>
    </source>
</evidence>
<evidence type="ECO:0000256" key="1">
    <source>
        <dbReference type="SAM" id="SignalP"/>
    </source>
</evidence>
<gene>
    <name evidence="2" type="ORF">RHGRI_023269</name>
</gene>